<feature type="transmembrane region" description="Helical" evidence="2">
    <location>
        <begin position="6"/>
        <end position="28"/>
    </location>
</feature>
<name>A0A4P6HR47_9BACT</name>
<reference evidence="3 4" key="1">
    <citation type="submission" date="2018-02" db="EMBL/GenBank/DDBJ databases">
        <title>Genome sequence of Desulfovibrio carbinolicus DSM 3852.</title>
        <authorList>
            <person name="Wilbanks E."/>
            <person name="Skennerton C.T."/>
            <person name="Orphan V.J."/>
        </authorList>
    </citation>
    <scope>NUCLEOTIDE SEQUENCE [LARGE SCALE GENOMIC DNA]</scope>
    <source>
        <strain evidence="3 4">DSM 3852</strain>
    </source>
</reference>
<evidence type="ECO:0000313" key="4">
    <source>
        <dbReference type="Proteomes" id="UP000293296"/>
    </source>
</evidence>
<organism evidence="3 4">
    <name type="scientific">Solidesulfovibrio carbinolicus</name>
    <dbReference type="NCBI Taxonomy" id="296842"/>
    <lineage>
        <taxon>Bacteria</taxon>
        <taxon>Pseudomonadati</taxon>
        <taxon>Thermodesulfobacteriota</taxon>
        <taxon>Desulfovibrionia</taxon>
        <taxon>Desulfovibrionales</taxon>
        <taxon>Desulfovibrionaceae</taxon>
        <taxon>Solidesulfovibrio</taxon>
    </lineage>
</organism>
<dbReference type="EMBL" id="CP026538">
    <property type="protein sequence ID" value="QAZ69296.1"/>
    <property type="molecule type" value="Genomic_DNA"/>
</dbReference>
<protein>
    <submittedName>
        <fullName evidence="3">Uncharacterized protein</fullName>
    </submittedName>
</protein>
<proteinExistence type="predicted"/>
<gene>
    <name evidence="3" type="ORF">C3Y92_19450</name>
</gene>
<dbReference type="AlphaFoldDB" id="A0A4P6HR47"/>
<feature type="region of interest" description="Disordered" evidence="1">
    <location>
        <begin position="45"/>
        <end position="74"/>
    </location>
</feature>
<evidence type="ECO:0000313" key="3">
    <source>
        <dbReference type="EMBL" id="QAZ69296.1"/>
    </source>
</evidence>
<dbReference type="KEGG" id="dcb:C3Y92_19450"/>
<dbReference type="Proteomes" id="UP000293296">
    <property type="component" value="Chromosome"/>
</dbReference>
<keyword evidence="2" id="KW-0812">Transmembrane</keyword>
<sequence length="103" mass="11325">MSDSVMLLVAFDAALHLAGAAGFVLLGWRLGRESAGRPMFDYPTWPSWPTRPARPEADAPLEEADPWSASSITATPLDRRPAIVDIFETLTSRRPFNADQETP</sequence>
<dbReference type="OrthoDB" id="5458541at2"/>
<keyword evidence="4" id="KW-1185">Reference proteome</keyword>
<dbReference type="RefSeq" id="WP_129355554.1">
    <property type="nucleotide sequence ID" value="NZ_CP026538.1"/>
</dbReference>
<evidence type="ECO:0000256" key="1">
    <source>
        <dbReference type="SAM" id="MobiDB-lite"/>
    </source>
</evidence>
<keyword evidence="2" id="KW-0472">Membrane</keyword>
<keyword evidence="2" id="KW-1133">Transmembrane helix</keyword>
<evidence type="ECO:0000256" key="2">
    <source>
        <dbReference type="SAM" id="Phobius"/>
    </source>
</evidence>
<accession>A0A4P6HR47</accession>